<accession>A0ABP6VIX6</accession>
<protein>
    <submittedName>
        <fullName evidence="2">Uncharacterized protein</fullName>
    </submittedName>
</protein>
<name>A0ABP6VIX6_9ACTN</name>
<evidence type="ECO:0000313" key="3">
    <source>
        <dbReference type="Proteomes" id="UP001500707"/>
    </source>
</evidence>
<dbReference type="Proteomes" id="UP001500707">
    <property type="component" value="Unassembled WGS sequence"/>
</dbReference>
<gene>
    <name evidence="2" type="ORF">GCM10022295_15700</name>
</gene>
<sequence>MRCGVHRHGATPRGIGAAPSSTISRVTAGCQGLWAPITVRTAQARHIGQVLALAARRAPDKAELPGTPDRAELPGTPRHRHRPGCRTRAPAVRFRTAARRGPVA</sequence>
<feature type="region of interest" description="Disordered" evidence="1">
    <location>
        <begin position="1"/>
        <end position="20"/>
    </location>
</feature>
<organism evidence="2 3">
    <name type="scientific">Streptomyces osmaniensis</name>
    <dbReference type="NCBI Taxonomy" id="593134"/>
    <lineage>
        <taxon>Bacteria</taxon>
        <taxon>Bacillati</taxon>
        <taxon>Actinomycetota</taxon>
        <taxon>Actinomycetes</taxon>
        <taxon>Kitasatosporales</taxon>
        <taxon>Streptomycetaceae</taxon>
        <taxon>Streptomyces</taxon>
    </lineage>
</organism>
<evidence type="ECO:0000313" key="2">
    <source>
        <dbReference type="EMBL" id="GAA3534671.1"/>
    </source>
</evidence>
<proteinExistence type="predicted"/>
<feature type="region of interest" description="Disordered" evidence="1">
    <location>
        <begin position="58"/>
        <end position="104"/>
    </location>
</feature>
<reference evidence="3" key="1">
    <citation type="journal article" date="2019" name="Int. J. Syst. Evol. Microbiol.">
        <title>The Global Catalogue of Microorganisms (GCM) 10K type strain sequencing project: providing services to taxonomists for standard genome sequencing and annotation.</title>
        <authorList>
            <consortium name="The Broad Institute Genomics Platform"/>
            <consortium name="The Broad Institute Genome Sequencing Center for Infectious Disease"/>
            <person name="Wu L."/>
            <person name="Ma J."/>
        </authorList>
    </citation>
    <scope>NUCLEOTIDE SEQUENCE [LARGE SCALE GENOMIC DNA]</scope>
    <source>
        <strain evidence="3">JCM 17656</strain>
    </source>
</reference>
<evidence type="ECO:0000256" key="1">
    <source>
        <dbReference type="SAM" id="MobiDB-lite"/>
    </source>
</evidence>
<keyword evidence="3" id="KW-1185">Reference proteome</keyword>
<dbReference type="EMBL" id="BAABCE010000003">
    <property type="protein sequence ID" value="GAA3534671.1"/>
    <property type="molecule type" value="Genomic_DNA"/>
</dbReference>
<feature type="compositionally biased region" description="Basic residues" evidence="1">
    <location>
        <begin position="1"/>
        <end position="10"/>
    </location>
</feature>
<comment type="caution">
    <text evidence="2">The sequence shown here is derived from an EMBL/GenBank/DDBJ whole genome shotgun (WGS) entry which is preliminary data.</text>
</comment>